<protein>
    <submittedName>
        <fullName evidence="2">Glycosyltransferase</fullName>
    </submittedName>
</protein>
<dbReference type="PANTHER" id="PTHR22916">
    <property type="entry name" value="GLYCOSYLTRANSFERASE"/>
    <property type="match status" value="1"/>
</dbReference>
<dbReference type="RefSeq" id="WP_146889738.1">
    <property type="nucleotide sequence ID" value="NZ_VORX01000001.1"/>
</dbReference>
<dbReference type="InterPro" id="IPR001173">
    <property type="entry name" value="Glyco_trans_2-like"/>
</dbReference>
<dbReference type="OrthoDB" id="396512at2"/>
<reference evidence="2 3" key="1">
    <citation type="submission" date="2019-08" db="EMBL/GenBank/DDBJ databases">
        <title>Genome sequence of Gelidibacter salicanalis IC162T.</title>
        <authorList>
            <person name="Bowman J.P."/>
        </authorList>
    </citation>
    <scope>NUCLEOTIDE SEQUENCE [LARGE SCALE GENOMIC DNA]</scope>
    <source>
        <strain evidence="2 3">IC162</strain>
    </source>
</reference>
<accession>A0A5C7AQ65</accession>
<dbReference type="GO" id="GO:0016758">
    <property type="term" value="F:hexosyltransferase activity"/>
    <property type="evidence" value="ECO:0007669"/>
    <property type="project" value="UniProtKB-ARBA"/>
</dbReference>
<proteinExistence type="predicted"/>
<keyword evidence="2" id="KW-0808">Transferase</keyword>
<dbReference type="Pfam" id="PF00535">
    <property type="entry name" value="Glycos_transf_2"/>
    <property type="match status" value="1"/>
</dbReference>
<dbReference type="Proteomes" id="UP000321734">
    <property type="component" value="Unassembled WGS sequence"/>
</dbReference>
<dbReference type="PANTHER" id="PTHR22916:SF3">
    <property type="entry name" value="UDP-GLCNAC:BETAGAL BETA-1,3-N-ACETYLGLUCOSAMINYLTRANSFERASE-LIKE PROTEIN 1"/>
    <property type="match status" value="1"/>
</dbReference>
<keyword evidence="3" id="KW-1185">Reference proteome</keyword>
<evidence type="ECO:0000313" key="2">
    <source>
        <dbReference type="EMBL" id="TXE10896.1"/>
    </source>
</evidence>
<feature type="domain" description="Glycosyltransferase 2-like" evidence="1">
    <location>
        <begin position="4"/>
        <end position="116"/>
    </location>
</feature>
<dbReference type="SUPFAM" id="SSF53448">
    <property type="entry name" value="Nucleotide-diphospho-sugar transferases"/>
    <property type="match status" value="1"/>
</dbReference>
<dbReference type="InterPro" id="IPR029044">
    <property type="entry name" value="Nucleotide-diphossugar_trans"/>
</dbReference>
<dbReference type="EMBL" id="VORX01000001">
    <property type="protein sequence ID" value="TXE10896.1"/>
    <property type="molecule type" value="Genomic_DNA"/>
</dbReference>
<sequence>MKLSIIIPVYNVEKYIAQCLDSVLNQDLGPEEYEIIVVNDGSTDSSAEIAHSYARNNTNIKVIDKENGGVGSARNCGMDLAIGKYIYFIDSDDYLIKNSLKKLIDTCENNNLDMLTFLSTSFSTAISKIETLVKNKEFRVSFGDKELSPIVNGEDYLANVNYRGEIWWFITNREFLLRTNIRFIETGWMEDAIFSLQLILEAKRMAHLKLDAHRHRFGPGTAMTSKEPKHYLKVIRDLHNAANVHVPIIEKLENSNGNPKAITRIKARQQSFVFFSMLRMIESTMSFEEVKARMEEMSEIKAYPLTSFLGKDYNGLPYQALSKLFNSKSRFYYFFKLLNPMFKIKNKSYKQV</sequence>
<dbReference type="Gene3D" id="3.90.550.10">
    <property type="entry name" value="Spore Coat Polysaccharide Biosynthesis Protein SpsA, Chain A"/>
    <property type="match status" value="1"/>
</dbReference>
<evidence type="ECO:0000313" key="3">
    <source>
        <dbReference type="Proteomes" id="UP000321734"/>
    </source>
</evidence>
<organism evidence="2 3">
    <name type="scientific">Gelidibacter salicanalis</name>
    <dbReference type="NCBI Taxonomy" id="291193"/>
    <lineage>
        <taxon>Bacteria</taxon>
        <taxon>Pseudomonadati</taxon>
        <taxon>Bacteroidota</taxon>
        <taxon>Flavobacteriia</taxon>
        <taxon>Flavobacteriales</taxon>
        <taxon>Flavobacteriaceae</taxon>
        <taxon>Gelidibacter</taxon>
    </lineage>
</organism>
<gene>
    <name evidence="2" type="ORF">ES711_03050</name>
</gene>
<name>A0A5C7AQ65_9FLAO</name>
<evidence type="ECO:0000259" key="1">
    <source>
        <dbReference type="Pfam" id="PF00535"/>
    </source>
</evidence>
<dbReference type="AlphaFoldDB" id="A0A5C7AQ65"/>
<dbReference type="CDD" id="cd00761">
    <property type="entry name" value="Glyco_tranf_GTA_type"/>
    <property type="match status" value="1"/>
</dbReference>
<comment type="caution">
    <text evidence="2">The sequence shown here is derived from an EMBL/GenBank/DDBJ whole genome shotgun (WGS) entry which is preliminary data.</text>
</comment>